<dbReference type="Pfam" id="PF00250">
    <property type="entry name" value="Forkhead"/>
    <property type="match status" value="1"/>
</dbReference>
<dbReference type="SMART" id="SM00339">
    <property type="entry name" value="FH"/>
    <property type="match status" value="1"/>
</dbReference>
<feature type="compositionally biased region" description="Polar residues" evidence="5">
    <location>
        <begin position="107"/>
        <end position="137"/>
    </location>
</feature>
<dbReference type="AlphaFoldDB" id="A0A1E3PPX2"/>
<keyword evidence="3 4" id="KW-0539">Nucleus</keyword>
<gene>
    <name evidence="7" type="ORF">NADFUDRAFT_69281</name>
</gene>
<dbReference type="Proteomes" id="UP000095009">
    <property type="component" value="Unassembled WGS sequence"/>
</dbReference>
<evidence type="ECO:0000256" key="4">
    <source>
        <dbReference type="PROSITE-ProRule" id="PRU00089"/>
    </source>
</evidence>
<dbReference type="PROSITE" id="PS50039">
    <property type="entry name" value="FORK_HEAD_3"/>
    <property type="match status" value="1"/>
</dbReference>
<feature type="region of interest" description="Disordered" evidence="5">
    <location>
        <begin position="106"/>
        <end position="178"/>
    </location>
</feature>
<feature type="compositionally biased region" description="Polar residues" evidence="5">
    <location>
        <begin position="151"/>
        <end position="164"/>
    </location>
</feature>
<evidence type="ECO:0000256" key="1">
    <source>
        <dbReference type="ARBA" id="ARBA00004123"/>
    </source>
</evidence>
<dbReference type="SUPFAM" id="SSF46785">
    <property type="entry name" value="Winged helix' DNA-binding domain"/>
    <property type="match status" value="1"/>
</dbReference>
<keyword evidence="2 4" id="KW-0238">DNA-binding</keyword>
<dbReference type="PANTHER" id="PTHR11829:SF343">
    <property type="entry name" value="FORK-HEAD DOMAIN-CONTAINING PROTEIN"/>
    <property type="match status" value="1"/>
</dbReference>
<dbReference type="InterPro" id="IPR036390">
    <property type="entry name" value="WH_DNA-bd_sf"/>
</dbReference>
<evidence type="ECO:0000259" key="6">
    <source>
        <dbReference type="PROSITE" id="PS50039"/>
    </source>
</evidence>
<name>A0A1E3PPX2_9ASCO</name>
<accession>A0A1E3PPX2</accession>
<dbReference type="PROSITE" id="PS00658">
    <property type="entry name" value="FORK_HEAD_2"/>
    <property type="match status" value="1"/>
</dbReference>
<comment type="subcellular location">
    <subcellularLocation>
        <location evidence="1 4">Nucleus</location>
    </subcellularLocation>
</comment>
<dbReference type="InterPro" id="IPR001766">
    <property type="entry name" value="Fork_head_dom"/>
</dbReference>
<dbReference type="STRING" id="857566.A0A1E3PPX2"/>
<dbReference type="PANTHER" id="PTHR11829">
    <property type="entry name" value="FORKHEAD BOX PROTEIN"/>
    <property type="match status" value="1"/>
</dbReference>
<evidence type="ECO:0000313" key="8">
    <source>
        <dbReference type="Proteomes" id="UP000095009"/>
    </source>
</evidence>
<feature type="region of interest" description="Disordered" evidence="5">
    <location>
        <begin position="199"/>
        <end position="218"/>
    </location>
</feature>
<evidence type="ECO:0000313" key="7">
    <source>
        <dbReference type="EMBL" id="ODQ67485.1"/>
    </source>
</evidence>
<dbReference type="InterPro" id="IPR050211">
    <property type="entry name" value="FOX_domain-containing"/>
</dbReference>
<dbReference type="PROSITE" id="PS00657">
    <property type="entry name" value="FORK_HEAD_1"/>
    <property type="match status" value="1"/>
</dbReference>
<proteinExistence type="predicted"/>
<evidence type="ECO:0000256" key="5">
    <source>
        <dbReference type="SAM" id="MobiDB-lite"/>
    </source>
</evidence>
<dbReference type="InterPro" id="IPR030456">
    <property type="entry name" value="TF_fork_head_CS_2"/>
</dbReference>
<keyword evidence="8" id="KW-1185">Reference proteome</keyword>
<sequence>MTEPTIQDNTSDETNWSDKGSFHVNPKIQPHQFTPQSIQRKKQPFVKQDKNAIPSVTTATTATTLSSSSEPIQGLMFATPLTSMSTEFNDFKLIKPTKAIKTLPLGESTSTNRLNVPNTPQSLQRGDSLTKSQSTLTGKPFGTYHKHPTNQDENSVGLASSLSVTPTTPKGKTTEPSLNISASFRKSTLDKPPQILFKIDPHGTQSLPPPKSKGVTHSKLAAPPSVNHVLEPIPSFDKMPAIIDDGKKPPFSYATLIGMAILRSPERKLTLSLIYQWINDTYEYYRTSTAGWQNSIRHNLSLNKAFQKQERPKGDPGKGNYWIIVPGFEYQFMKSRSGKRTSQQKNIALMGKKLAESKF</sequence>
<evidence type="ECO:0000256" key="2">
    <source>
        <dbReference type="ARBA" id="ARBA00023125"/>
    </source>
</evidence>
<feature type="DNA-binding region" description="Fork-head" evidence="4">
    <location>
        <begin position="248"/>
        <end position="343"/>
    </location>
</feature>
<feature type="compositionally biased region" description="Polar residues" evidence="5">
    <location>
        <begin position="1"/>
        <end position="18"/>
    </location>
</feature>
<dbReference type="GO" id="GO:0000978">
    <property type="term" value="F:RNA polymerase II cis-regulatory region sequence-specific DNA binding"/>
    <property type="evidence" value="ECO:0007669"/>
    <property type="project" value="TreeGrafter"/>
</dbReference>
<reference evidence="7 8" key="1">
    <citation type="journal article" date="2016" name="Proc. Natl. Acad. Sci. U.S.A.">
        <title>Comparative genomics of biotechnologically important yeasts.</title>
        <authorList>
            <person name="Riley R."/>
            <person name="Haridas S."/>
            <person name="Wolfe K.H."/>
            <person name="Lopes M.R."/>
            <person name="Hittinger C.T."/>
            <person name="Goeker M."/>
            <person name="Salamov A.A."/>
            <person name="Wisecaver J.H."/>
            <person name="Long T.M."/>
            <person name="Calvey C.H."/>
            <person name="Aerts A.L."/>
            <person name="Barry K.W."/>
            <person name="Choi C."/>
            <person name="Clum A."/>
            <person name="Coughlan A.Y."/>
            <person name="Deshpande S."/>
            <person name="Douglass A.P."/>
            <person name="Hanson S.J."/>
            <person name="Klenk H.-P."/>
            <person name="LaButti K.M."/>
            <person name="Lapidus A."/>
            <person name="Lindquist E.A."/>
            <person name="Lipzen A.M."/>
            <person name="Meier-Kolthoff J.P."/>
            <person name="Ohm R.A."/>
            <person name="Otillar R.P."/>
            <person name="Pangilinan J.L."/>
            <person name="Peng Y."/>
            <person name="Rokas A."/>
            <person name="Rosa C.A."/>
            <person name="Scheuner C."/>
            <person name="Sibirny A.A."/>
            <person name="Slot J.C."/>
            <person name="Stielow J.B."/>
            <person name="Sun H."/>
            <person name="Kurtzman C.P."/>
            <person name="Blackwell M."/>
            <person name="Grigoriev I.V."/>
            <person name="Jeffries T.W."/>
        </authorList>
    </citation>
    <scope>NUCLEOTIDE SEQUENCE [LARGE SCALE GENOMIC DNA]</scope>
    <source>
        <strain evidence="7 8">DSM 6958</strain>
    </source>
</reference>
<dbReference type="PRINTS" id="PR00053">
    <property type="entry name" value="FORKHEAD"/>
</dbReference>
<dbReference type="CDD" id="cd00059">
    <property type="entry name" value="FH_FOX"/>
    <property type="match status" value="1"/>
</dbReference>
<evidence type="ECO:0000256" key="3">
    <source>
        <dbReference type="ARBA" id="ARBA00023242"/>
    </source>
</evidence>
<dbReference type="InterPro" id="IPR018122">
    <property type="entry name" value="TF_fork_head_CS_1"/>
</dbReference>
<feature type="domain" description="Fork-head" evidence="6">
    <location>
        <begin position="248"/>
        <end position="343"/>
    </location>
</feature>
<dbReference type="Gene3D" id="1.10.10.10">
    <property type="entry name" value="Winged helix-like DNA-binding domain superfamily/Winged helix DNA-binding domain"/>
    <property type="match status" value="1"/>
</dbReference>
<protein>
    <recommendedName>
        <fullName evidence="6">Fork-head domain-containing protein</fullName>
    </recommendedName>
</protein>
<dbReference type="FunFam" id="1.10.10.10:FF:000260">
    <property type="entry name" value="Forkhead transcription factor (Sep1)"/>
    <property type="match status" value="1"/>
</dbReference>
<dbReference type="OrthoDB" id="5954824at2759"/>
<dbReference type="GO" id="GO:0005634">
    <property type="term" value="C:nucleus"/>
    <property type="evidence" value="ECO:0007669"/>
    <property type="project" value="UniProtKB-SubCell"/>
</dbReference>
<feature type="region of interest" description="Disordered" evidence="5">
    <location>
        <begin position="1"/>
        <end position="48"/>
    </location>
</feature>
<dbReference type="EMBL" id="KV454407">
    <property type="protein sequence ID" value="ODQ67485.1"/>
    <property type="molecule type" value="Genomic_DNA"/>
</dbReference>
<dbReference type="GO" id="GO:0001228">
    <property type="term" value="F:DNA-binding transcription activator activity, RNA polymerase II-specific"/>
    <property type="evidence" value="ECO:0007669"/>
    <property type="project" value="UniProtKB-ARBA"/>
</dbReference>
<organism evidence="7 8">
    <name type="scientific">Nadsonia fulvescens var. elongata DSM 6958</name>
    <dbReference type="NCBI Taxonomy" id="857566"/>
    <lineage>
        <taxon>Eukaryota</taxon>
        <taxon>Fungi</taxon>
        <taxon>Dikarya</taxon>
        <taxon>Ascomycota</taxon>
        <taxon>Saccharomycotina</taxon>
        <taxon>Dipodascomycetes</taxon>
        <taxon>Dipodascales</taxon>
        <taxon>Dipodascales incertae sedis</taxon>
        <taxon>Nadsonia</taxon>
    </lineage>
</organism>
<dbReference type="InterPro" id="IPR036388">
    <property type="entry name" value="WH-like_DNA-bd_sf"/>
</dbReference>